<organism evidence="3">
    <name type="scientific">Tetraselmis sp. GSL018</name>
    <dbReference type="NCBI Taxonomy" id="582737"/>
    <lineage>
        <taxon>Eukaryota</taxon>
        <taxon>Viridiplantae</taxon>
        <taxon>Chlorophyta</taxon>
        <taxon>core chlorophytes</taxon>
        <taxon>Chlorodendrophyceae</taxon>
        <taxon>Chlorodendrales</taxon>
        <taxon>Chlorodendraceae</taxon>
        <taxon>Tetraselmis</taxon>
    </lineage>
</organism>
<evidence type="ECO:0000313" key="3">
    <source>
        <dbReference type="EMBL" id="JAC81529.1"/>
    </source>
</evidence>
<protein>
    <submittedName>
        <fullName evidence="3">Uncharacterized protein</fullName>
    </submittedName>
</protein>
<feature type="coiled-coil region" evidence="1">
    <location>
        <begin position="311"/>
        <end position="349"/>
    </location>
</feature>
<sequence length="661" mass="69953">MDSETVEKHSQVAEDESFAPKRSVISTRPQYPDTWDIVSSLERAAFSRQQELTLLRELAPRASFAATGVLDARSTATKRFFSSIRRLRQSSLVLGDLACELLLRSWCASNGSKALEHLLDAGTVGATLGTVGLDVLEILQENLVENSVYEFWHLTLEGSEAIDPILSGLTLNGHKLSDQILAGSNHDRYAQSRSVPDIRSMYLLLRKWHGVARAVATVNQEIELLNEELRRLQPQLEAMDEYDAVTTKCADLRGRVQFLDDEVARMMQLETHLDGLKVEEQELLERLSYWEEQVFSAQSLQAGLVRFRGQAKSSKAARELAEERADSLRTELKNRANKETRLRLELERLTAQLKSGGQRKSASASSMGPGLGESVLMSPKDKSGDLQTAAPAKAVQASGSEAGNQLPRCSSPDKPMAATHAEVPSEPAPNPSESVGRRNVAASVSFKSVPTCLLAAADGLPWPGDSAMLVQEAVELARSSGGITATAARQAVETARERGGPESRAVCTASSAAALALALTPGAPTGGLPQLLGEAARLRRAWHGPAAASCQLLSLLGEGAQLLLAHEGAAEAVSAAAAAARESSVPDSREAGEAAATCGAALLIDGEPRSAARALAQAARIGRAWGGPADGRASVAEALCALAQRCGAAAGGEAKVKGAAC</sequence>
<feature type="compositionally biased region" description="Polar residues" evidence="2">
    <location>
        <begin position="353"/>
        <end position="366"/>
    </location>
</feature>
<evidence type="ECO:0000256" key="1">
    <source>
        <dbReference type="SAM" id="Coils"/>
    </source>
</evidence>
<gene>
    <name evidence="3" type="ORF">TSPGSL018_7721</name>
</gene>
<dbReference type="AlphaFoldDB" id="A0A061SEN4"/>
<proteinExistence type="predicted"/>
<dbReference type="EMBL" id="GBEZ01003628">
    <property type="protein sequence ID" value="JAC81529.1"/>
    <property type="molecule type" value="Transcribed_RNA"/>
</dbReference>
<reference evidence="3" key="1">
    <citation type="submission" date="2014-05" db="EMBL/GenBank/DDBJ databases">
        <title>The transcriptome of the halophilic microalga Tetraselmis sp. GSL018 isolated from the Great Salt Lake, Utah.</title>
        <authorList>
            <person name="Jinkerson R.E."/>
            <person name="D'Adamo S."/>
            <person name="Posewitz M.C."/>
        </authorList>
    </citation>
    <scope>NUCLEOTIDE SEQUENCE</scope>
    <source>
        <strain evidence="3">GSL018</strain>
    </source>
</reference>
<keyword evidence="1" id="KW-0175">Coiled coil</keyword>
<accession>A0A061SEN4</accession>
<feature type="region of interest" description="Disordered" evidence="2">
    <location>
        <begin position="353"/>
        <end position="436"/>
    </location>
</feature>
<name>A0A061SEN4_9CHLO</name>
<evidence type="ECO:0000256" key="2">
    <source>
        <dbReference type="SAM" id="MobiDB-lite"/>
    </source>
</evidence>